<evidence type="ECO:0000256" key="5">
    <source>
        <dbReference type="ARBA" id="ARBA00023163"/>
    </source>
</evidence>
<dbReference type="PANTHER" id="PTHR12247:SF85">
    <property type="entry name" value="SEX COMB ON MIDLEG-LIKE PROTEIN 4"/>
    <property type="match status" value="1"/>
</dbReference>
<feature type="compositionally biased region" description="Polar residues" evidence="7">
    <location>
        <begin position="69"/>
        <end position="86"/>
    </location>
</feature>
<evidence type="ECO:0000256" key="1">
    <source>
        <dbReference type="ARBA" id="ARBA00004123"/>
    </source>
</evidence>
<feature type="region of interest" description="Disordered" evidence="7">
    <location>
        <begin position="69"/>
        <end position="98"/>
    </location>
</feature>
<evidence type="ECO:0000256" key="7">
    <source>
        <dbReference type="SAM" id="MobiDB-lite"/>
    </source>
</evidence>
<keyword evidence="3" id="KW-0678">Repressor</keyword>
<organism evidence="9 10">
    <name type="scientific">Monopterus albus</name>
    <name type="common">Swamp eel</name>
    <dbReference type="NCBI Taxonomy" id="43700"/>
    <lineage>
        <taxon>Eukaryota</taxon>
        <taxon>Metazoa</taxon>
        <taxon>Chordata</taxon>
        <taxon>Craniata</taxon>
        <taxon>Vertebrata</taxon>
        <taxon>Euteleostomi</taxon>
        <taxon>Actinopterygii</taxon>
        <taxon>Neopterygii</taxon>
        <taxon>Teleostei</taxon>
        <taxon>Neoteleostei</taxon>
        <taxon>Acanthomorphata</taxon>
        <taxon>Anabantaria</taxon>
        <taxon>Synbranchiformes</taxon>
        <taxon>Synbranchidae</taxon>
        <taxon>Monopterus</taxon>
    </lineage>
</organism>
<proteinExistence type="inferred from homology"/>
<evidence type="ECO:0000256" key="2">
    <source>
        <dbReference type="ARBA" id="ARBA00008469"/>
    </source>
</evidence>
<dbReference type="GO" id="GO:0045892">
    <property type="term" value="P:negative regulation of DNA-templated transcription"/>
    <property type="evidence" value="ECO:0007669"/>
    <property type="project" value="TreeGrafter"/>
</dbReference>
<evidence type="ECO:0000313" key="10">
    <source>
        <dbReference type="Proteomes" id="UP000261600"/>
    </source>
</evidence>
<evidence type="ECO:0000313" key="9">
    <source>
        <dbReference type="Ensembl" id="ENSMALP00000023063.1"/>
    </source>
</evidence>
<dbReference type="Proteomes" id="UP000261600">
    <property type="component" value="Unplaced"/>
</dbReference>
<protein>
    <recommendedName>
        <fullName evidence="8">SAM domain-containing protein</fullName>
    </recommendedName>
</protein>
<feature type="domain" description="SAM" evidence="8">
    <location>
        <begin position="101"/>
        <end position="161"/>
    </location>
</feature>
<evidence type="ECO:0000259" key="8">
    <source>
        <dbReference type="Pfam" id="PF00536"/>
    </source>
</evidence>
<dbReference type="CDD" id="cd09578">
    <property type="entry name" value="SAM_Scm"/>
    <property type="match status" value="1"/>
</dbReference>
<dbReference type="InterPro" id="IPR013761">
    <property type="entry name" value="SAM/pointed_sf"/>
</dbReference>
<comment type="similarity">
    <text evidence="2">Belongs to the SCM family.</text>
</comment>
<dbReference type="GO" id="GO:0005634">
    <property type="term" value="C:nucleus"/>
    <property type="evidence" value="ECO:0007669"/>
    <property type="project" value="UniProtKB-SubCell"/>
</dbReference>
<dbReference type="Gene3D" id="1.10.150.50">
    <property type="entry name" value="Transcription Factor, Ets-1"/>
    <property type="match status" value="1"/>
</dbReference>
<dbReference type="GO" id="GO:0003682">
    <property type="term" value="F:chromatin binding"/>
    <property type="evidence" value="ECO:0007669"/>
    <property type="project" value="TreeGrafter"/>
</dbReference>
<comment type="subcellular location">
    <subcellularLocation>
        <location evidence="1">Nucleus</location>
    </subcellularLocation>
</comment>
<dbReference type="Ensembl" id="ENSMALT00000023501.1">
    <property type="protein sequence ID" value="ENSMALP00000023063.1"/>
    <property type="gene ID" value="ENSMALG00000016086.1"/>
</dbReference>
<dbReference type="PANTHER" id="PTHR12247">
    <property type="entry name" value="POLYCOMB GROUP PROTEIN"/>
    <property type="match status" value="1"/>
</dbReference>
<keyword evidence="6" id="KW-0539">Nucleus</keyword>
<evidence type="ECO:0000256" key="3">
    <source>
        <dbReference type="ARBA" id="ARBA00022491"/>
    </source>
</evidence>
<dbReference type="AlphaFoldDB" id="A0A3Q3JRB3"/>
<dbReference type="SUPFAM" id="SSF47769">
    <property type="entry name" value="SAM/Pointed domain"/>
    <property type="match status" value="1"/>
</dbReference>
<accession>A0A3Q3JRB3</accession>
<keyword evidence="4" id="KW-0805">Transcription regulation</keyword>
<dbReference type="InterPro" id="IPR047531">
    <property type="entry name" value="SAM_Scm-like"/>
</dbReference>
<dbReference type="Pfam" id="PF00536">
    <property type="entry name" value="SAM_1"/>
    <property type="match status" value="1"/>
</dbReference>
<dbReference type="STRING" id="43700.ENSMALP00000023063"/>
<dbReference type="InterPro" id="IPR001660">
    <property type="entry name" value="SAM"/>
</dbReference>
<keyword evidence="10" id="KW-1185">Reference proteome</keyword>
<dbReference type="InterPro" id="IPR050548">
    <property type="entry name" value="PcG_chromatin_remod_factors"/>
</dbReference>
<name>A0A3Q3JRB3_MONAL</name>
<evidence type="ECO:0000256" key="4">
    <source>
        <dbReference type="ARBA" id="ARBA00023015"/>
    </source>
</evidence>
<reference evidence="9" key="1">
    <citation type="submission" date="2025-08" db="UniProtKB">
        <authorList>
            <consortium name="Ensembl"/>
        </authorList>
    </citation>
    <scope>IDENTIFICATION</scope>
</reference>
<evidence type="ECO:0000256" key="6">
    <source>
        <dbReference type="ARBA" id="ARBA00023242"/>
    </source>
</evidence>
<dbReference type="GO" id="GO:0042393">
    <property type="term" value="F:histone binding"/>
    <property type="evidence" value="ECO:0007669"/>
    <property type="project" value="TreeGrafter"/>
</dbReference>
<sequence length="165" mass="18318">MTFPVISPPAETPMPDDFLCDPPVDSKRYAVDPSDSAFNVMASQYSTKHMYSYRGSSCSTPVGLCRQASSPGSFQDGNRNGYSSIPDSGASKRLAGKDPSSWGVEEVVWFIKDADPQALGPHADTFRKHTFFLLKSEMMMKYLGLKLGPALKLCYHIDRLRQNRL</sequence>
<keyword evidence="5" id="KW-0804">Transcription</keyword>
<reference evidence="9" key="2">
    <citation type="submission" date="2025-09" db="UniProtKB">
        <authorList>
            <consortium name="Ensembl"/>
        </authorList>
    </citation>
    <scope>IDENTIFICATION</scope>
</reference>